<dbReference type="PANTHER" id="PTHR17901:SF14">
    <property type="entry name" value="MAGNESIUM-DEPENDENT PHOSPHATASE 1"/>
    <property type="match status" value="1"/>
</dbReference>
<gene>
    <name evidence="2" type="ORF">UCRPA7_5635</name>
</gene>
<dbReference type="SFLD" id="SFLDG01129">
    <property type="entry name" value="C1.5:_HAD__Beta-PGM__Phosphata"/>
    <property type="match status" value="1"/>
</dbReference>
<dbReference type="SFLD" id="SFLDG01131">
    <property type="entry name" value="C1.5.2:_MDP_Like"/>
    <property type="match status" value="1"/>
</dbReference>
<dbReference type="PANTHER" id="PTHR17901">
    <property type="entry name" value="MAGNESIUM-DEPENDENT PHOSPHATASE 1 MDP1"/>
    <property type="match status" value="1"/>
</dbReference>
<dbReference type="GO" id="GO:0003993">
    <property type="term" value="F:acid phosphatase activity"/>
    <property type="evidence" value="ECO:0007669"/>
    <property type="project" value="TreeGrafter"/>
</dbReference>
<keyword evidence="3" id="KW-1185">Reference proteome</keyword>
<dbReference type="InterPro" id="IPR023214">
    <property type="entry name" value="HAD_sf"/>
</dbReference>
<dbReference type="Gene3D" id="3.40.50.1000">
    <property type="entry name" value="HAD superfamily/HAD-like"/>
    <property type="match status" value="1"/>
</dbReference>
<sequence>MGNANGSGSGSVSTIITTTKTASASTTDSLLPRILTDDQPLPRLVIFDLDYTLWPFWVDTHVTPPLKAVPGSANAAAQDRTGEHYAFYSDVPKILYTLPLAGIRLGVASRTHAPDLARDMLKLLYVPPPSLQSSASQQQAGGEDLVEASPSKSNNSSGGKKEKARRALDFFDGGLEIYPSSKIRHMEALAKRTGIPFTEMLFFDDEARNRDVETLGVTMWLVRDGVSWNEVENGVREWRRRRGYGSGGGGDERRRTGGQDMAHNFAQSRG</sequence>
<accession>R8BHP4</accession>
<evidence type="ECO:0000313" key="2">
    <source>
        <dbReference type="EMBL" id="EON98850.1"/>
    </source>
</evidence>
<dbReference type="eggNOG" id="KOG4549">
    <property type="taxonomic scope" value="Eukaryota"/>
</dbReference>
<dbReference type="RefSeq" id="XP_007916371.1">
    <property type="nucleotide sequence ID" value="XM_007918180.1"/>
</dbReference>
<dbReference type="OrthoDB" id="2865258at2759"/>
<evidence type="ECO:0000256" key="1">
    <source>
        <dbReference type="SAM" id="MobiDB-lite"/>
    </source>
</evidence>
<dbReference type="HOGENOM" id="CLU_071162_0_0_1"/>
<dbReference type="SUPFAM" id="SSF56784">
    <property type="entry name" value="HAD-like"/>
    <property type="match status" value="1"/>
</dbReference>
<protein>
    <submittedName>
        <fullName evidence="2">Putative magnesium-dependent phosphatase 1 protein</fullName>
    </submittedName>
</protein>
<evidence type="ECO:0000313" key="3">
    <source>
        <dbReference type="Proteomes" id="UP000014074"/>
    </source>
</evidence>
<reference evidence="3" key="1">
    <citation type="journal article" date="2013" name="Genome Announc.">
        <title>Draft genome sequence of the ascomycete Phaeoacremonium aleophilum strain UCR-PA7, a causal agent of the esca disease complex in grapevines.</title>
        <authorList>
            <person name="Blanco-Ulate B."/>
            <person name="Rolshausen P."/>
            <person name="Cantu D."/>
        </authorList>
    </citation>
    <scope>NUCLEOTIDE SEQUENCE [LARGE SCALE GENOMIC DNA]</scope>
    <source>
        <strain evidence="3">UCR-PA7</strain>
    </source>
</reference>
<dbReference type="SFLD" id="SFLDS00003">
    <property type="entry name" value="Haloacid_Dehalogenase"/>
    <property type="match status" value="1"/>
</dbReference>
<dbReference type="NCBIfam" id="TIGR01681">
    <property type="entry name" value="HAD-SF-IIIC"/>
    <property type="match status" value="1"/>
</dbReference>
<feature type="region of interest" description="Disordered" evidence="1">
    <location>
        <begin position="132"/>
        <end position="163"/>
    </location>
</feature>
<name>R8BHP4_PHAM7</name>
<dbReference type="Pfam" id="PF12689">
    <property type="entry name" value="Acid_PPase"/>
    <property type="match status" value="1"/>
</dbReference>
<dbReference type="AlphaFoldDB" id="R8BHP4"/>
<dbReference type="GeneID" id="19326209"/>
<dbReference type="KEGG" id="tmn:UCRPA7_5635"/>
<dbReference type="Proteomes" id="UP000014074">
    <property type="component" value="Unassembled WGS sequence"/>
</dbReference>
<dbReference type="EMBL" id="KB933188">
    <property type="protein sequence ID" value="EON98850.1"/>
    <property type="molecule type" value="Genomic_DNA"/>
</dbReference>
<proteinExistence type="predicted"/>
<organism evidence="2 3">
    <name type="scientific">Phaeoacremonium minimum (strain UCR-PA7)</name>
    <name type="common">Esca disease fungus</name>
    <name type="synonym">Togninia minima</name>
    <dbReference type="NCBI Taxonomy" id="1286976"/>
    <lineage>
        <taxon>Eukaryota</taxon>
        <taxon>Fungi</taxon>
        <taxon>Dikarya</taxon>
        <taxon>Ascomycota</taxon>
        <taxon>Pezizomycotina</taxon>
        <taxon>Sordariomycetes</taxon>
        <taxon>Sordariomycetidae</taxon>
        <taxon>Togniniales</taxon>
        <taxon>Togniniaceae</taxon>
        <taxon>Phaeoacremonium</taxon>
    </lineage>
</organism>
<dbReference type="InterPro" id="IPR036412">
    <property type="entry name" value="HAD-like_sf"/>
</dbReference>
<feature type="compositionally biased region" description="Low complexity" evidence="1">
    <location>
        <begin position="147"/>
        <end position="158"/>
    </location>
</feature>
<dbReference type="InterPro" id="IPR010033">
    <property type="entry name" value="HAD_SF_ppase_IIIC"/>
</dbReference>
<dbReference type="InterPro" id="IPR010036">
    <property type="entry name" value="MDP_1_eu_arc"/>
</dbReference>
<dbReference type="NCBIfam" id="TIGR01685">
    <property type="entry name" value="MDP-1"/>
    <property type="match status" value="1"/>
</dbReference>
<feature type="region of interest" description="Disordered" evidence="1">
    <location>
        <begin position="241"/>
        <end position="270"/>
    </location>
</feature>